<dbReference type="AlphaFoldDB" id="A0A837IY23"/>
<sequence>MGQRQREKSDFCMPDFSKSGCAASKVEQKFKKLGKCSTDATKNGARGLESRIKIQKIEKMFYSFAFAKAVWSQITGKSQESAFCP</sequence>
<protein>
    <submittedName>
        <fullName evidence="1">Neutrophil activating protein bacterioferritin</fullName>
    </submittedName>
</protein>
<dbReference type="EMBL" id="JHAJ01000013">
    <property type="protein sequence ID" value="KLA47147.1"/>
    <property type="molecule type" value="Genomic_DNA"/>
</dbReference>
<accession>A0A837IY23</accession>
<gene>
    <name evidence="1" type="ORF">LRB_262</name>
</gene>
<evidence type="ECO:0000313" key="2">
    <source>
        <dbReference type="Proteomes" id="UP000035618"/>
    </source>
</evidence>
<evidence type="ECO:0000313" key="1">
    <source>
        <dbReference type="EMBL" id="KLA47147.1"/>
    </source>
</evidence>
<organism evidence="1 2">
    <name type="scientific">Ligilactobacillus ruminis</name>
    <dbReference type="NCBI Taxonomy" id="1623"/>
    <lineage>
        <taxon>Bacteria</taxon>
        <taxon>Bacillati</taxon>
        <taxon>Bacillota</taxon>
        <taxon>Bacilli</taxon>
        <taxon>Lactobacillales</taxon>
        <taxon>Lactobacillaceae</taxon>
        <taxon>Ligilactobacillus</taxon>
    </lineage>
</organism>
<comment type="caution">
    <text evidence="1">The sequence shown here is derived from an EMBL/GenBank/DDBJ whole genome shotgun (WGS) entry which is preliminary data.</text>
</comment>
<proteinExistence type="predicted"/>
<name>A0A837IY23_9LACO</name>
<dbReference type="Proteomes" id="UP000035618">
    <property type="component" value="Unassembled WGS sequence"/>
</dbReference>
<reference evidence="1 2" key="1">
    <citation type="journal article" date="2015" name="BMC Microbiol.">
        <title>Lactobacillus ruminis strains cluster according to their mammalian gut source.</title>
        <authorList>
            <person name="O' Donnell M.M."/>
            <person name="Harris H.M."/>
            <person name="Lynch D.B."/>
            <person name="Ross R.P."/>
            <person name="O'Toole P.W."/>
        </authorList>
    </citation>
    <scope>NUCLEOTIDE SEQUENCE [LARGE SCALE GENOMIC DNA]</scope>
    <source>
        <strain evidence="1 2">ATCC 27780</strain>
    </source>
</reference>